<name>A0A1Y3AYE4_EURMA</name>
<feature type="compositionally biased region" description="Pro residues" evidence="1">
    <location>
        <begin position="42"/>
        <end position="54"/>
    </location>
</feature>
<dbReference type="EMBL" id="MUJZ01051223">
    <property type="protein sequence ID" value="OTF73521.1"/>
    <property type="molecule type" value="Genomic_DNA"/>
</dbReference>
<dbReference type="OrthoDB" id="6511759at2759"/>
<feature type="region of interest" description="Disordered" evidence="1">
    <location>
        <begin position="35"/>
        <end position="138"/>
    </location>
</feature>
<protein>
    <submittedName>
        <fullName evidence="2">Uncharacterized protein</fullName>
    </submittedName>
</protein>
<organism evidence="2 3">
    <name type="scientific">Euroglyphus maynei</name>
    <name type="common">Mayne's house dust mite</name>
    <dbReference type="NCBI Taxonomy" id="6958"/>
    <lineage>
        <taxon>Eukaryota</taxon>
        <taxon>Metazoa</taxon>
        <taxon>Ecdysozoa</taxon>
        <taxon>Arthropoda</taxon>
        <taxon>Chelicerata</taxon>
        <taxon>Arachnida</taxon>
        <taxon>Acari</taxon>
        <taxon>Acariformes</taxon>
        <taxon>Sarcoptiformes</taxon>
        <taxon>Astigmata</taxon>
        <taxon>Psoroptidia</taxon>
        <taxon>Analgoidea</taxon>
        <taxon>Pyroglyphidae</taxon>
        <taxon>Pyroglyphinae</taxon>
        <taxon>Euroglyphus</taxon>
    </lineage>
</organism>
<dbReference type="Proteomes" id="UP000194236">
    <property type="component" value="Unassembled WGS sequence"/>
</dbReference>
<gene>
    <name evidence="2" type="ORF">BLA29_009244</name>
</gene>
<sequence>MQEIPPLTDEELFVEQEIHDRLYGDVGSVDFNEFFDDVLPSPRHPQPKSPPPILAQPLSPELMPPPMEVTSLSNVDAQRMDDDHAMTGIVTPPLPFFQPSPPKEPAEKQSRKKRSKTESDFSSTIEKRRRTGGTISDDHDHILGSLELPVLDESSILHQPRRRSRQIRRFRLIIDFNNQISSNDIRKNMLESYHWSNTLPNVFIPRKKFFDTCNDLFNRPERSLAKGFDFYFHGASLNTQPEPEIPTTTIERVNGGEMSPGLVEDFFQETLPPPQPTQFQLHSPLQ</sequence>
<evidence type="ECO:0000256" key="1">
    <source>
        <dbReference type="SAM" id="MobiDB-lite"/>
    </source>
</evidence>
<comment type="caution">
    <text evidence="2">The sequence shown here is derived from an EMBL/GenBank/DDBJ whole genome shotgun (WGS) entry which is preliminary data.</text>
</comment>
<keyword evidence="3" id="KW-1185">Reference proteome</keyword>
<dbReference type="AlphaFoldDB" id="A0A1Y3AYE4"/>
<reference evidence="2 3" key="1">
    <citation type="submission" date="2017-03" db="EMBL/GenBank/DDBJ databases">
        <title>Genome Survey of Euroglyphus maynei.</title>
        <authorList>
            <person name="Arlian L.G."/>
            <person name="Morgan M.S."/>
            <person name="Rider S.D."/>
        </authorList>
    </citation>
    <scope>NUCLEOTIDE SEQUENCE [LARGE SCALE GENOMIC DNA]</scope>
    <source>
        <strain evidence="2">Arlian Lab</strain>
        <tissue evidence="2">Whole body</tissue>
    </source>
</reference>
<evidence type="ECO:0000313" key="2">
    <source>
        <dbReference type="EMBL" id="OTF73521.1"/>
    </source>
</evidence>
<proteinExistence type="predicted"/>
<accession>A0A1Y3AYE4</accession>
<feature type="non-terminal residue" evidence="2">
    <location>
        <position position="286"/>
    </location>
</feature>
<feature type="compositionally biased region" description="Pro residues" evidence="1">
    <location>
        <begin position="92"/>
        <end position="103"/>
    </location>
</feature>
<evidence type="ECO:0000313" key="3">
    <source>
        <dbReference type="Proteomes" id="UP000194236"/>
    </source>
</evidence>